<feature type="compositionally biased region" description="Pro residues" evidence="1">
    <location>
        <begin position="125"/>
        <end position="145"/>
    </location>
</feature>
<feature type="region of interest" description="Disordered" evidence="1">
    <location>
        <begin position="121"/>
        <end position="151"/>
    </location>
</feature>
<sequence length="189" mass="20571">MGRETNFLPSDCRSSPGPIFGPTELDDGPRPTRPPQPPLSVGASENKYPAVKDRSSRLLERPGRVIASIARSQDTRTDSNIVGFELTQWGRWSVVCPVANSRLWARLGGSIHRRALRDRFTNPALPAPSPLPPPPPPSPPSPPPTSRLYTSFPLRGLPDSGVIFEFPNSQTYGVNGEWTIGVAKPDTTL</sequence>
<protein>
    <submittedName>
        <fullName evidence="2">Uncharacterized protein</fullName>
    </submittedName>
</protein>
<dbReference type="EMBL" id="GL437917">
    <property type="protein sequence ID" value="EFN69889.1"/>
    <property type="molecule type" value="Genomic_DNA"/>
</dbReference>
<accession>E2A9J9</accession>
<dbReference type="AlphaFoldDB" id="E2A9J9"/>
<proteinExistence type="predicted"/>
<gene>
    <name evidence="2" type="ORF">EAG_10851</name>
</gene>
<organism evidence="3">
    <name type="scientific">Camponotus floridanus</name>
    <name type="common">Florida carpenter ant</name>
    <dbReference type="NCBI Taxonomy" id="104421"/>
    <lineage>
        <taxon>Eukaryota</taxon>
        <taxon>Metazoa</taxon>
        <taxon>Ecdysozoa</taxon>
        <taxon>Arthropoda</taxon>
        <taxon>Hexapoda</taxon>
        <taxon>Insecta</taxon>
        <taxon>Pterygota</taxon>
        <taxon>Neoptera</taxon>
        <taxon>Endopterygota</taxon>
        <taxon>Hymenoptera</taxon>
        <taxon>Apocrita</taxon>
        <taxon>Aculeata</taxon>
        <taxon>Formicoidea</taxon>
        <taxon>Formicidae</taxon>
        <taxon>Formicinae</taxon>
        <taxon>Camponotus</taxon>
    </lineage>
</organism>
<evidence type="ECO:0000256" key="1">
    <source>
        <dbReference type="SAM" id="MobiDB-lite"/>
    </source>
</evidence>
<name>E2A9J9_CAMFO</name>
<dbReference type="InParanoid" id="E2A9J9"/>
<dbReference type="Proteomes" id="UP000000311">
    <property type="component" value="Unassembled WGS sequence"/>
</dbReference>
<evidence type="ECO:0000313" key="2">
    <source>
        <dbReference type="EMBL" id="EFN69889.1"/>
    </source>
</evidence>
<reference evidence="2 3" key="1">
    <citation type="journal article" date="2010" name="Science">
        <title>Genomic comparison of the ants Camponotus floridanus and Harpegnathos saltator.</title>
        <authorList>
            <person name="Bonasio R."/>
            <person name="Zhang G."/>
            <person name="Ye C."/>
            <person name="Mutti N.S."/>
            <person name="Fang X."/>
            <person name="Qin N."/>
            <person name="Donahue G."/>
            <person name="Yang P."/>
            <person name="Li Q."/>
            <person name="Li C."/>
            <person name="Zhang P."/>
            <person name="Huang Z."/>
            <person name="Berger S.L."/>
            <person name="Reinberg D."/>
            <person name="Wang J."/>
            <person name="Liebig J."/>
        </authorList>
    </citation>
    <scope>NUCLEOTIDE SEQUENCE [LARGE SCALE GENOMIC DNA]</scope>
    <source>
        <strain evidence="3">C129</strain>
    </source>
</reference>
<evidence type="ECO:0000313" key="3">
    <source>
        <dbReference type="Proteomes" id="UP000000311"/>
    </source>
</evidence>
<keyword evidence="3" id="KW-1185">Reference proteome</keyword>
<feature type="region of interest" description="Disordered" evidence="1">
    <location>
        <begin position="1"/>
        <end position="56"/>
    </location>
</feature>